<keyword evidence="6" id="KW-1185">Reference proteome</keyword>
<name>A0AAX6E252_IRIPA</name>
<dbReference type="PANTHER" id="PTHR32183">
    <property type="match status" value="1"/>
</dbReference>
<evidence type="ECO:0000313" key="5">
    <source>
        <dbReference type="EMBL" id="KAJ6798039.1"/>
    </source>
</evidence>
<keyword evidence="4" id="KW-0949">S-adenosyl-L-methionine</keyword>
<dbReference type="PROSITE" id="PS51585">
    <property type="entry name" value="SAM_MT_TPMT"/>
    <property type="match status" value="1"/>
</dbReference>
<dbReference type="EMBL" id="JANAVB010040420">
    <property type="protein sequence ID" value="KAJ6798039.1"/>
    <property type="molecule type" value="Genomic_DNA"/>
</dbReference>
<keyword evidence="2 5" id="KW-0489">Methyltransferase</keyword>
<keyword evidence="3" id="KW-0808">Transferase</keyword>
<proteinExistence type="predicted"/>
<evidence type="ECO:0000313" key="6">
    <source>
        <dbReference type="Proteomes" id="UP001140949"/>
    </source>
</evidence>
<comment type="caution">
    <text evidence="5">The sequence shown here is derived from an EMBL/GenBank/DDBJ whole genome shotgun (WGS) entry which is preliminary data.</text>
</comment>
<dbReference type="PANTHER" id="PTHR32183:SF11">
    <property type="entry name" value="THIOL METHYLTRANSFERASE 2-RELATED"/>
    <property type="match status" value="1"/>
</dbReference>
<reference evidence="5" key="1">
    <citation type="journal article" date="2023" name="GigaByte">
        <title>Genome assembly of the bearded iris, Iris pallida Lam.</title>
        <authorList>
            <person name="Bruccoleri R.E."/>
            <person name="Oakeley E.J."/>
            <person name="Faust A.M.E."/>
            <person name="Altorfer M."/>
            <person name="Dessus-Babus S."/>
            <person name="Burckhardt D."/>
            <person name="Oertli M."/>
            <person name="Naumann U."/>
            <person name="Petersen F."/>
            <person name="Wong J."/>
        </authorList>
    </citation>
    <scope>NUCLEOTIDE SEQUENCE</scope>
    <source>
        <strain evidence="5">GSM-AAB239-AS_SAM_17_03QT</strain>
    </source>
</reference>
<evidence type="ECO:0000256" key="3">
    <source>
        <dbReference type="ARBA" id="ARBA00022679"/>
    </source>
</evidence>
<protein>
    <submittedName>
        <fullName evidence="5">Thiol methyltransferase 2 isoform X2</fullName>
    </submittedName>
</protein>
<gene>
    <name evidence="5" type="ORF">M6B38_213390</name>
</gene>
<dbReference type="AlphaFoldDB" id="A0AAX6E252"/>
<dbReference type="GO" id="GO:0008757">
    <property type="term" value="F:S-adenosylmethionine-dependent methyltransferase activity"/>
    <property type="evidence" value="ECO:0007669"/>
    <property type="project" value="InterPro"/>
</dbReference>
<dbReference type="Pfam" id="PF05724">
    <property type="entry name" value="TPMT"/>
    <property type="match status" value="1"/>
</dbReference>
<evidence type="ECO:0000256" key="4">
    <source>
        <dbReference type="ARBA" id="ARBA00022691"/>
    </source>
</evidence>
<sequence>MLRLAFQKRPPLINRILVNTTRRCCRKRRLSPFLFLLNSISRGGMGSNSDDGVRDPNSNPKVTKFRQLMSNHNPTDGWQKSWEEGLTPWDLGQPTPIILHLLQTGTLPEGRVLIPGCGSGYDVIAIANPVRYVVGLDISTSAINKAKEWSSSLANAKYFTLLAADFFTWQPTELFDLVFDYTFFCALDPSMRPSWAKRVSEILKPDGELITLIYLMNDQDGGPPYNNSLADYDEVLRPMGFTALSIVDNELAIGPRKEMTTGRTIGNARESGGLYFFEEGSKSKRPGKEKLGWWKRNCSSL</sequence>
<keyword evidence="1" id="KW-0597">Phosphoprotein</keyword>
<dbReference type="InterPro" id="IPR029063">
    <property type="entry name" value="SAM-dependent_MTases_sf"/>
</dbReference>
<dbReference type="SUPFAM" id="SSF53335">
    <property type="entry name" value="S-adenosyl-L-methionine-dependent methyltransferases"/>
    <property type="match status" value="1"/>
</dbReference>
<accession>A0AAX6E252</accession>
<evidence type="ECO:0000256" key="1">
    <source>
        <dbReference type="ARBA" id="ARBA00022553"/>
    </source>
</evidence>
<dbReference type="Proteomes" id="UP001140949">
    <property type="component" value="Unassembled WGS sequence"/>
</dbReference>
<dbReference type="CDD" id="cd02440">
    <property type="entry name" value="AdoMet_MTases"/>
    <property type="match status" value="1"/>
</dbReference>
<dbReference type="GO" id="GO:0032259">
    <property type="term" value="P:methylation"/>
    <property type="evidence" value="ECO:0007669"/>
    <property type="project" value="UniProtKB-KW"/>
</dbReference>
<evidence type="ECO:0000256" key="2">
    <source>
        <dbReference type="ARBA" id="ARBA00022603"/>
    </source>
</evidence>
<dbReference type="Gene3D" id="3.40.50.150">
    <property type="entry name" value="Vaccinia Virus protein VP39"/>
    <property type="match status" value="1"/>
</dbReference>
<reference evidence="5" key="2">
    <citation type="submission" date="2023-04" db="EMBL/GenBank/DDBJ databases">
        <authorList>
            <person name="Bruccoleri R.E."/>
            <person name="Oakeley E.J."/>
            <person name="Faust A.-M."/>
            <person name="Dessus-Babus S."/>
            <person name="Altorfer M."/>
            <person name="Burckhardt D."/>
            <person name="Oertli M."/>
            <person name="Naumann U."/>
            <person name="Petersen F."/>
            <person name="Wong J."/>
        </authorList>
    </citation>
    <scope>NUCLEOTIDE SEQUENCE</scope>
    <source>
        <strain evidence="5">GSM-AAB239-AS_SAM_17_03QT</strain>
        <tissue evidence="5">Leaf</tissue>
    </source>
</reference>
<dbReference type="InterPro" id="IPR008854">
    <property type="entry name" value="TPMT"/>
</dbReference>
<organism evidence="5 6">
    <name type="scientific">Iris pallida</name>
    <name type="common">Sweet iris</name>
    <dbReference type="NCBI Taxonomy" id="29817"/>
    <lineage>
        <taxon>Eukaryota</taxon>
        <taxon>Viridiplantae</taxon>
        <taxon>Streptophyta</taxon>
        <taxon>Embryophyta</taxon>
        <taxon>Tracheophyta</taxon>
        <taxon>Spermatophyta</taxon>
        <taxon>Magnoliopsida</taxon>
        <taxon>Liliopsida</taxon>
        <taxon>Asparagales</taxon>
        <taxon>Iridaceae</taxon>
        <taxon>Iridoideae</taxon>
        <taxon>Irideae</taxon>
        <taxon>Iris</taxon>
    </lineage>
</organism>